<feature type="cross-link" description="5-imidazolinone (Ala-Gly)" evidence="6">
    <location>
        <begin position="140"/>
        <end position="142"/>
    </location>
</feature>
<dbReference type="HAMAP" id="MF_00229">
    <property type="entry name" value="His_ammonia_lyase"/>
    <property type="match status" value="1"/>
</dbReference>
<gene>
    <name evidence="6" type="primary">hutH</name>
    <name evidence="11" type="ORF">LIP_0259</name>
</gene>
<dbReference type="Gene3D" id="1.10.275.10">
    <property type="entry name" value="Fumarase/aspartase (N-terminal domain)"/>
    <property type="match status" value="1"/>
</dbReference>
<evidence type="ECO:0000256" key="6">
    <source>
        <dbReference type="HAMAP-Rule" id="MF_00229"/>
    </source>
</evidence>
<dbReference type="InterPro" id="IPR022313">
    <property type="entry name" value="Phe/His_NH3-lyase_AS"/>
</dbReference>
<dbReference type="EC" id="4.3.1.3" evidence="2 6"/>
<evidence type="ECO:0000256" key="10">
    <source>
        <dbReference type="SAM" id="MobiDB-lite"/>
    </source>
</evidence>
<dbReference type="GO" id="GO:0019557">
    <property type="term" value="P:L-histidine catabolic process to glutamate and formate"/>
    <property type="evidence" value="ECO:0007669"/>
    <property type="project" value="UniProtKB-UniPathway"/>
</dbReference>
<dbReference type="PROSITE" id="PS00488">
    <property type="entry name" value="PAL_HISTIDASE"/>
    <property type="match status" value="1"/>
</dbReference>
<dbReference type="InterPro" id="IPR008948">
    <property type="entry name" value="L-Aspartase-like"/>
</dbReference>
<evidence type="ECO:0000313" key="12">
    <source>
        <dbReference type="Proteomes" id="UP000065807"/>
    </source>
</evidence>
<keyword evidence="3 6" id="KW-0369">Histidine metabolism</keyword>
<evidence type="ECO:0000256" key="7">
    <source>
        <dbReference type="RuleBase" id="RU003954"/>
    </source>
</evidence>
<dbReference type="UniPathway" id="UPA00379">
    <property type="reaction ID" value="UER00549"/>
</dbReference>
<dbReference type="PANTHER" id="PTHR10362">
    <property type="entry name" value="HISTIDINE AMMONIA-LYASE"/>
    <property type="match status" value="1"/>
</dbReference>
<dbReference type="GO" id="GO:0004397">
    <property type="term" value="F:histidine ammonia-lyase activity"/>
    <property type="evidence" value="ECO:0007669"/>
    <property type="project" value="UniProtKB-UniRule"/>
</dbReference>
<protein>
    <recommendedName>
        <fullName evidence="2 6">Histidine ammonia-lyase</fullName>
        <shortName evidence="6">Histidase</shortName>
        <ecNumber evidence="2 6">4.3.1.3</ecNumber>
    </recommendedName>
</protein>
<dbReference type="FunFam" id="1.10.275.10:FF:000005">
    <property type="entry name" value="Histidine ammonia-lyase"/>
    <property type="match status" value="1"/>
</dbReference>
<dbReference type="PATRIC" id="fig|1555112.3.peg.271"/>
<evidence type="ECO:0000256" key="4">
    <source>
        <dbReference type="ARBA" id="ARBA00023239"/>
    </source>
</evidence>
<reference evidence="12" key="1">
    <citation type="submission" date="2015-07" db="EMBL/GenBank/DDBJ databases">
        <title>Complete genome sequence and phylogenetic analysis of Limnochorda pilosa.</title>
        <authorList>
            <person name="Watanabe M."/>
            <person name="Kojima H."/>
            <person name="Fukui M."/>
        </authorList>
    </citation>
    <scope>NUCLEOTIDE SEQUENCE [LARGE SCALE GENOMIC DNA]</scope>
    <source>
        <strain evidence="12">HC45</strain>
    </source>
</reference>
<dbReference type="InterPro" id="IPR005921">
    <property type="entry name" value="HutH"/>
</dbReference>
<dbReference type="InterPro" id="IPR001106">
    <property type="entry name" value="Aromatic_Lyase"/>
</dbReference>
<comment type="PTM">
    <text evidence="6">Contains an active site 4-methylidene-imidazol-5-one (MIO), which is formed autocatalytically by cyclization and dehydration of residues Ala-Ser-Gly.</text>
</comment>
<dbReference type="Proteomes" id="UP000065807">
    <property type="component" value="Chromosome"/>
</dbReference>
<proteinExistence type="inferred from homology"/>
<keyword evidence="4 6" id="KW-0456">Lyase</keyword>
<reference evidence="12" key="2">
    <citation type="journal article" date="2016" name="Int. J. Syst. Evol. Microbiol.">
        <title>Complete genome sequence and cell structure of Limnochorda pilosa, a Gram-negative spore-former within the phylum Firmicutes.</title>
        <authorList>
            <person name="Watanabe M."/>
            <person name="Kojima H."/>
            <person name="Fukui M."/>
        </authorList>
    </citation>
    <scope>NUCLEOTIDE SEQUENCE [LARGE SCALE GENOMIC DNA]</scope>
    <source>
        <strain evidence="12">HC45</strain>
    </source>
</reference>
<sequence length="532" mass="56555">MVVDGEHLTREDVVRVARLGETVVLAEEARRRVERSRRVVEDLIARGETVYGVTTGVGELREVRIPPEDVEALQRNVVRSHASGVGPPLPPEAVRALILLRINALARGLSGIRPETLEKLVAMLNLDLLPLVPSQGSVGASGDLAPLAHVALALMGEGEATWRGRKATAGELLREAGLEPARLQAKEGLALINGTQFMTGIGILVSWDGDRLLEAADGAAALTLEALGANRAAFHPFVHALRPHPGQVETARRILQLTRGSHRLDSPQAAARVQDAYSLRCVPQVHGASRDALAYVARVLELEACSVTDNPLVIPPEAMEDLRDRSAADGGPGPWEMERSDPGSGLVLNGGNFHGQPVAIAMDLAAIALAEVASISERRIERLVNPHLSGLPPFLSPNGGLNAGYMVAQYAAAALVSENKSLAHPASVDSIPTSANQEDHVSMGSIAARHAAQVLENARRVVAVELLCAAQAVDLSGGPDGLGEGSRAVYREVRENVPSLQEDRPLREEIEEMAERIALGVFQEAVVPMGRT</sequence>
<evidence type="ECO:0000256" key="3">
    <source>
        <dbReference type="ARBA" id="ARBA00022808"/>
    </source>
</evidence>
<dbReference type="AlphaFoldDB" id="A0A0K2SG88"/>
<comment type="similarity">
    <text evidence="6 7">Belongs to the PAL/histidase family.</text>
</comment>
<dbReference type="CDD" id="cd00332">
    <property type="entry name" value="PAL-HAL"/>
    <property type="match status" value="1"/>
</dbReference>
<feature type="region of interest" description="Disordered" evidence="10">
    <location>
        <begin position="321"/>
        <end position="342"/>
    </location>
</feature>
<comment type="catalytic activity">
    <reaction evidence="5 6 8">
        <text>L-histidine = trans-urocanate + NH4(+)</text>
        <dbReference type="Rhea" id="RHEA:21232"/>
        <dbReference type="ChEBI" id="CHEBI:17771"/>
        <dbReference type="ChEBI" id="CHEBI:28938"/>
        <dbReference type="ChEBI" id="CHEBI:57595"/>
        <dbReference type="EC" id="4.3.1.3"/>
    </reaction>
</comment>
<dbReference type="GO" id="GO:0005737">
    <property type="term" value="C:cytoplasm"/>
    <property type="evidence" value="ECO:0007669"/>
    <property type="project" value="UniProtKB-SubCell"/>
</dbReference>
<keyword evidence="12" id="KW-1185">Reference proteome</keyword>
<dbReference type="STRING" id="1555112.LIP_0259"/>
<dbReference type="Pfam" id="PF00221">
    <property type="entry name" value="Lyase_aromatic"/>
    <property type="match status" value="1"/>
</dbReference>
<dbReference type="KEGG" id="lpil:LIP_0259"/>
<evidence type="ECO:0000313" key="11">
    <source>
        <dbReference type="EMBL" id="BAS26116.1"/>
    </source>
</evidence>
<organism evidence="11 12">
    <name type="scientific">Limnochorda pilosa</name>
    <dbReference type="NCBI Taxonomy" id="1555112"/>
    <lineage>
        <taxon>Bacteria</taxon>
        <taxon>Bacillati</taxon>
        <taxon>Bacillota</taxon>
        <taxon>Limnochordia</taxon>
        <taxon>Limnochordales</taxon>
        <taxon>Limnochordaceae</taxon>
        <taxon>Limnochorda</taxon>
    </lineage>
</organism>
<evidence type="ECO:0000256" key="9">
    <source>
        <dbReference type="RuleBase" id="RU004480"/>
    </source>
</evidence>
<keyword evidence="6" id="KW-0963">Cytoplasm</keyword>
<evidence type="ECO:0000256" key="5">
    <source>
        <dbReference type="ARBA" id="ARBA00049269"/>
    </source>
</evidence>
<evidence type="ECO:0000256" key="8">
    <source>
        <dbReference type="RuleBase" id="RU004479"/>
    </source>
</evidence>
<dbReference type="Gene3D" id="1.20.200.10">
    <property type="entry name" value="Fumarase/aspartase (Central domain)"/>
    <property type="match status" value="1"/>
</dbReference>
<dbReference type="InterPro" id="IPR024083">
    <property type="entry name" value="Fumarase/histidase_N"/>
</dbReference>
<feature type="modified residue" description="2,3-didehydroalanine (Ser)" evidence="6">
    <location>
        <position position="141"/>
    </location>
</feature>
<comment type="pathway">
    <text evidence="1 6 8">Amino-acid degradation; L-histidine degradation into L-glutamate; N-formimidoyl-L-glutamate from L-histidine: step 1/3.</text>
</comment>
<dbReference type="GO" id="GO:0019556">
    <property type="term" value="P:L-histidine catabolic process to glutamate and formamide"/>
    <property type="evidence" value="ECO:0007669"/>
    <property type="project" value="UniProtKB-UniPathway"/>
</dbReference>
<evidence type="ECO:0000256" key="1">
    <source>
        <dbReference type="ARBA" id="ARBA00005113"/>
    </source>
</evidence>
<dbReference type="EMBL" id="AP014924">
    <property type="protein sequence ID" value="BAS26116.1"/>
    <property type="molecule type" value="Genomic_DNA"/>
</dbReference>
<evidence type="ECO:0000256" key="2">
    <source>
        <dbReference type="ARBA" id="ARBA00012994"/>
    </source>
</evidence>
<dbReference type="NCBIfam" id="NF006871">
    <property type="entry name" value="PRK09367.1"/>
    <property type="match status" value="1"/>
</dbReference>
<comment type="subcellular location">
    <subcellularLocation>
        <location evidence="6 9">Cytoplasm</location>
    </subcellularLocation>
</comment>
<accession>A0A0K2SG88</accession>
<dbReference type="SUPFAM" id="SSF48557">
    <property type="entry name" value="L-aspartase-like"/>
    <property type="match status" value="1"/>
</dbReference>
<name>A0A0K2SG88_LIMPI</name>
<dbReference type="NCBIfam" id="TIGR01225">
    <property type="entry name" value="hutH"/>
    <property type="match status" value="1"/>
</dbReference>